<keyword evidence="1" id="KW-0175">Coiled coil</keyword>
<evidence type="ECO:0000313" key="4">
    <source>
        <dbReference type="WBParaSite" id="NBR_0000718401-mRNA-1"/>
    </source>
</evidence>
<dbReference type="PANTHER" id="PTHR35153">
    <property type="entry name" value="COILED-COIL DOMAIN-CONTAINING PROTEIN 154"/>
    <property type="match status" value="1"/>
</dbReference>
<organism evidence="4">
    <name type="scientific">Nippostrongylus brasiliensis</name>
    <name type="common">Rat hookworm</name>
    <dbReference type="NCBI Taxonomy" id="27835"/>
    <lineage>
        <taxon>Eukaryota</taxon>
        <taxon>Metazoa</taxon>
        <taxon>Ecdysozoa</taxon>
        <taxon>Nematoda</taxon>
        <taxon>Chromadorea</taxon>
        <taxon>Rhabditida</taxon>
        <taxon>Rhabditina</taxon>
        <taxon>Rhabditomorpha</taxon>
        <taxon>Strongyloidea</taxon>
        <taxon>Heligmosomidae</taxon>
        <taxon>Nippostrongylus</taxon>
    </lineage>
</organism>
<reference evidence="4" key="1">
    <citation type="submission" date="2016-04" db="UniProtKB">
        <authorList>
            <consortium name="WormBaseParasite"/>
        </authorList>
    </citation>
    <scope>IDENTIFICATION</scope>
</reference>
<evidence type="ECO:0000313" key="3">
    <source>
        <dbReference type="Proteomes" id="UP000271162"/>
    </source>
</evidence>
<accession>A0A158QXP6</accession>
<evidence type="ECO:0000256" key="1">
    <source>
        <dbReference type="SAM" id="Coils"/>
    </source>
</evidence>
<dbReference type="InterPro" id="IPR029512">
    <property type="entry name" value="CCDC154"/>
</dbReference>
<sequence length="427" mass="49471">MPVNRKKAFWALHRNVDYEDLRRQLTFNSDKINSLSSDVSSLRNAMDRQMNNLTQLSNELKDRPAVDPSEKLSAEMKRLSDKLTSVIEELSRNVADDQRKIRNEMMERIAALETASKSQEMKDDETARTAVRNMEERIKAQEEHSASLSKQFMEEREKQRKHFQRITDALEAFERNFEHDHKKLDTSMDSKIQERIHHEKNLLAKITEVEDRLNTYVGNLTNSIHQVKSGKDNVKIPSLDVDGFRREMEAIAADKNKMSMEGLLKLEEKMAKMQSGLVQDRKGISQQIAELKENDDVAELQKQLTKLGTVNHDMEKAQDIIRDKVDKQIPKDQQLNTRIDKEEEERFLAIKELQEAFQKLQSREDLVAKNSKSAQIRRDLEECKVAIKKLAESVTTVKNVLDKKIADESKKVRSKPLLRIVVIPAIE</sequence>
<dbReference type="Proteomes" id="UP000271162">
    <property type="component" value="Unassembled WGS sequence"/>
</dbReference>
<dbReference type="EMBL" id="UYSL01019866">
    <property type="protein sequence ID" value="VDL70774.1"/>
    <property type="molecule type" value="Genomic_DNA"/>
</dbReference>
<dbReference type="OMA" id="VDECKIA"/>
<gene>
    <name evidence="2" type="ORF">NBR_LOCUS7185</name>
</gene>
<dbReference type="STRING" id="27835.A0A158QXP6"/>
<keyword evidence="3" id="KW-1185">Reference proteome</keyword>
<evidence type="ECO:0000313" key="2">
    <source>
        <dbReference type="EMBL" id="VDL70774.1"/>
    </source>
</evidence>
<dbReference type="PANTHER" id="PTHR35153:SF1">
    <property type="entry name" value="COILED-COIL DOMAIN-CONTAINING PROTEIN 154"/>
    <property type="match status" value="1"/>
</dbReference>
<proteinExistence type="predicted"/>
<name>A0A158QXP6_NIPBR</name>
<reference evidence="2 3" key="2">
    <citation type="submission" date="2018-11" db="EMBL/GenBank/DDBJ databases">
        <authorList>
            <consortium name="Pathogen Informatics"/>
        </authorList>
    </citation>
    <scope>NUCLEOTIDE SEQUENCE [LARGE SCALE GENOMIC DNA]</scope>
</reference>
<dbReference type="WBParaSite" id="NBR_0000718401-mRNA-1">
    <property type="protein sequence ID" value="NBR_0000718401-mRNA-1"/>
    <property type="gene ID" value="NBR_0000718401"/>
</dbReference>
<protein>
    <submittedName>
        <fullName evidence="4">Intracellular protein transport protein USO1-like</fullName>
    </submittedName>
</protein>
<feature type="coiled-coil region" evidence="1">
    <location>
        <begin position="32"/>
        <end position="107"/>
    </location>
</feature>
<dbReference type="AlphaFoldDB" id="A0A158QXP6"/>